<dbReference type="Gene3D" id="2.30.40.10">
    <property type="entry name" value="Urease, subunit C, domain 1"/>
    <property type="match status" value="1"/>
</dbReference>
<proteinExistence type="inferred from homology"/>
<keyword evidence="7" id="KW-1185">Reference proteome</keyword>
<gene>
    <name evidence="6" type="ORF">HTY61_18610</name>
</gene>
<dbReference type="GO" id="GO:0102127">
    <property type="term" value="F:8-oxoguanine deaminase activity"/>
    <property type="evidence" value="ECO:0007669"/>
    <property type="project" value="UniProtKB-EC"/>
</dbReference>
<dbReference type="CDD" id="cd01298">
    <property type="entry name" value="ATZ_TRZ_like"/>
    <property type="match status" value="1"/>
</dbReference>
<dbReference type="GO" id="GO:0019239">
    <property type="term" value="F:deaminase activity"/>
    <property type="evidence" value="ECO:0007669"/>
    <property type="project" value="UniProtKB-ARBA"/>
</dbReference>
<dbReference type="AlphaFoldDB" id="A0A6N1VMV0"/>
<dbReference type="FunFam" id="3.20.20.140:FF:000014">
    <property type="entry name" value="5-methylthioadenosine/S-adenosylhomocysteine deaminase"/>
    <property type="match status" value="1"/>
</dbReference>
<protein>
    <submittedName>
        <fullName evidence="6">8-oxoguanine deaminase</fullName>
        <ecNumber evidence="6">3.5.4.32</ecNumber>
    </submittedName>
</protein>
<evidence type="ECO:0000256" key="2">
    <source>
        <dbReference type="ARBA" id="ARBA00022723"/>
    </source>
</evidence>
<dbReference type="GO" id="GO:0046872">
    <property type="term" value="F:metal ion binding"/>
    <property type="evidence" value="ECO:0007669"/>
    <property type="project" value="UniProtKB-KW"/>
</dbReference>
<evidence type="ECO:0000256" key="4">
    <source>
        <dbReference type="ARBA" id="ARBA00022833"/>
    </source>
</evidence>
<dbReference type="SUPFAM" id="SSF51556">
    <property type="entry name" value="Metallo-dependent hydrolases"/>
    <property type="match status" value="1"/>
</dbReference>
<keyword evidence="4" id="KW-0862">Zinc</keyword>
<dbReference type="RefSeq" id="WP_175278208.1">
    <property type="nucleotide sequence ID" value="NZ_CP054836.1"/>
</dbReference>
<reference evidence="6 7" key="1">
    <citation type="submission" date="2020-06" db="EMBL/GenBank/DDBJ databases">
        <title>Oricola thermophila sp. nov. isolated from a tidal sediments.</title>
        <authorList>
            <person name="Kwon K.K."/>
            <person name="Yang S.-H."/>
            <person name="Park M.-J."/>
        </authorList>
    </citation>
    <scope>NUCLEOTIDE SEQUENCE [LARGE SCALE GENOMIC DNA]</scope>
    <source>
        <strain evidence="6 7">MEBiC13590</strain>
    </source>
</reference>
<dbReference type="KEGG" id="orm:HTY61_18610"/>
<comment type="similarity">
    <text evidence="1">Belongs to the metallo-dependent hydrolases superfamily. ATZ/TRZ family.</text>
</comment>
<dbReference type="Gene3D" id="3.20.20.140">
    <property type="entry name" value="Metal-dependent hydrolases"/>
    <property type="match status" value="1"/>
</dbReference>
<dbReference type="InterPro" id="IPR032466">
    <property type="entry name" value="Metal_Hydrolase"/>
</dbReference>
<dbReference type="InterPro" id="IPR050287">
    <property type="entry name" value="MTA/SAH_deaminase"/>
</dbReference>
<evidence type="ECO:0000256" key="3">
    <source>
        <dbReference type="ARBA" id="ARBA00022801"/>
    </source>
</evidence>
<dbReference type="InterPro" id="IPR006680">
    <property type="entry name" value="Amidohydro-rel"/>
</dbReference>
<dbReference type="PANTHER" id="PTHR43794:SF11">
    <property type="entry name" value="AMIDOHYDROLASE-RELATED DOMAIN-CONTAINING PROTEIN"/>
    <property type="match status" value="1"/>
</dbReference>
<dbReference type="NCBIfam" id="NF006055">
    <property type="entry name" value="PRK08203.1"/>
    <property type="match status" value="1"/>
</dbReference>
<keyword evidence="3 6" id="KW-0378">Hydrolase</keyword>
<keyword evidence="2" id="KW-0479">Metal-binding</keyword>
<organism evidence="6 7">
    <name type="scientific">Oricola thermophila</name>
    <dbReference type="NCBI Taxonomy" id="2742145"/>
    <lineage>
        <taxon>Bacteria</taxon>
        <taxon>Pseudomonadati</taxon>
        <taxon>Pseudomonadota</taxon>
        <taxon>Alphaproteobacteria</taxon>
        <taxon>Hyphomicrobiales</taxon>
        <taxon>Ahrensiaceae</taxon>
        <taxon>Oricola</taxon>
    </lineage>
</organism>
<sequence>MNAPKPLWLKGPLAILSGADATGGIVVAEGRIAELVPAGGAPTMECDTFDASRHVVLPGLVNTHHHFYQTLTRAHPAAINKELFDWLTALYPAWAKLGPDGLRLATRLALVELMLSGVTCTSDHHYVFPAGLEDAIDIQAEEATALGMRMTLNRGSMNLSRKDGGLPPDSVVQDHDTILADCERVIAKYHDPGEGAMLQVALAPCSPFSVSRDLMRDTAALAGRCGCALHTHLGETQDEDAYCVARFGCRPVDYLEECGWLGDRTWLAHGIHFDDGEIARLGNAGVGVCHCPTSNAVLASGLCRTREMEAAGVKVGLGVDGSASNDSSNLMEGVRHALMLNRVRYDATVTHLDALRWATEGSAACLGRSEIGKIAVGKQADLALFTLDELRFSGAHDPLAALVLCGAHRADRVMIAGKWTVEDGMPVGVDIEKLRHEHGAVAKLFAEAT</sequence>
<dbReference type="Pfam" id="PF01979">
    <property type="entry name" value="Amidohydro_1"/>
    <property type="match status" value="1"/>
</dbReference>
<feature type="domain" description="Amidohydrolase-related" evidence="5">
    <location>
        <begin position="55"/>
        <end position="419"/>
    </location>
</feature>
<evidence type="ECO:0000313" key="7">
    <source>
        <dbReference type="Proteomes" id="UP000509367"/>
    </source>
</evidence>
<dbReference type="EMBL" id="CP054836">
    <property type="protein sequence ID" value="QKV20317.1"/>
    <property type="molecule type" value="Genomic_DNA"/>
</dbReference>
<dbReference type="SUPFAM" id="SSF51338">
    <property type="entry name" value="Composite domain of metallo-dependent hydrolases"/>
    <property type="match status" value="1"/>
</dbReference>
<evidence type="ECO:0000313" key="6">
    <source>
        <dbReference type="EMBL" id="QKV20317.1"/>
    </source>
</evidence>
<dbReference type="EC" id="3.5.4.32" evidence="6"/>
<accession>A0A6N1VMV0</accession>
<dbReference type="InterPro" id="IPR011059">
    <property type="entry name" value="Metal-dep_hydrolase_composite"/>
</dbReference>
<evidence type="ECO:0000259" key="5">
    <source>
        <dbReference type="Pfam" id="PF01979"/>
    </source>
</evidence>
<name>A0A6N1VMV0_9HYPH</name>
<dbReference type="Proteomes" id="UP000509367">
    <property type="component" value="Chromosome"/>
</dbReference>
<dbReference type="PANTHER" id="PTHR43794">
    <property type="entry name" value="AMINOHYDROLASE SSNA-RELATED"/>
    <property type="match status" value="1"/>
</dbReference>
<evidence type="ECO:0000256" key="1">
    <source>
        <dbReference type="ARBA" id="ARBA00006745"/>
    </source>
</evidence>